<feature type="chain" id="PRO_5030160317" description="Spondin domain-containing protein" evidence="2">
    <location>
        <begin position="25"/>
        <end position="165"/>
    </location>
</feature>
<protein>
    <recommendedName>
        <fullName evidence="4">Spondin domain-containing protein</fullName>
    </recommendedName>
</protein>
<dbReference type="EMBL" id="HBEJ01008549">
    <property type="protein sequence ID" value="CAD8368611.1"/>
    <property type="molecule type" value="Transcribed_RNA"/>
</dbReference>
<keyword evidence="1" id="KW-0812">Transmembrane</keyword>
<reference evidence="3" key="1">
    <citation type="submission" date="2021-01" db="EMBL/GenBank/DDBJ databases">
        <authorList>
            <person name="Corre E."/>
            <person name="Pelletier E."/>
            <person name="Niang G."/>
            <person name="Scheremetjew M."/>
            <person name="Finn R."/>
            <person name="Kale V."/>
            <person name="Holt S."/>
            <person name="Cochrane G."/>
            <person name="Meng A."/>
            <person name="Brown T."/>
            <person name="Cohen L."/>
        </authorList>
    </citation>
    <scope>NUCLEOTIDE SEQUENCE</scope>
    <source>
        <strain evidence="3">CCMP3303</strain>
    </source>
</reference>
<feature type="signal peptide" evidence="2">
    <location>
        <begin position="1"/>
        <end position="24"/>
    </location>
</feature>
<keyword evidence="2" id="KW-0732">Signal</keyword>
<keyword evidence="1" id="KW-0472">Membrane</keyword>
<accession>A0A6U4J5Q9</accession>
<gene>
    <name evidence="3" type="ORF">MPOL1434_LOCUS5029</name>
</gene>
<feature type="transmembrane region" description="Helical" evidence="1">
    <location>
        <begin position="144"/>
        <end position="164"/>
    </location>
</feature>
<evidence type="ECO:0000256" key="1">
    <source>
        <dbReference type="SAM" id="Phobius"/>
    </source>
</evidence>
<sequence length="165" mass="17995">MKRSFAAMMVSLVVVPPTIDVSSCLHFETMPCSEVKRLQQMSRDCRWEEVASNDVMDEEEHGCCVDPMPGSCTCFVDGLWLPDINADCDGDPCAFGPSFGKCAKEEIEIPPSATSELPSTISNTMSSSRATTWSQDSSSSAAHLHMSFGMHVCLFVVMGWISVLV</sequence>
<organism evidence="3">
    <name type="scientific">Minutocellus polymorphus</name>
    <dbReference type="NCBI Taxonomy" id="265543"/>
    <lineage>
        <taxon>Eukaryota</taxon>
        <taxon>Sar</taxon>
        <taxon>Stramenopiles</taxon>
        <taxon>Ochrophyta</taxon>
        <taxon>Bacillariophyta</taxon>
        <taxon>Mediophyceae</taxon>
        <taxon>Cymatosirophycidae</taxon>
        <taxon>Cymatosirales</taxon>
        <taxon>Cymatosiraceae</taxon>
        <taxon>Minutocellus</taxon>
    </lineage>
</organism>
<evidence type="ECO:0008006" key="4">
    <source>
        <dbReference type="Google" id="ProtNLM"/>
    </source>
</evidence>
<proteinExistence type="predicted"/>
<evidence type="ECO:0000256" key="2">
    <source>
        <dbReference type="SAM" id="SignalP"/>
    </source>
</evidence>
<evidence type="ECO:0000313" key="3">
    <source>
        <dbReference type="EMBL" id="CAD8368611.1"/>
    </source>
</evidence>
<dbReference type="AlphaFoldDB" id="A0A6U4J5Q9"/>
<name>A0A6U4J5Q9_9STRA</name>
<keyword evidence="1" id="KW-1133">Transmembrane helix</keyword>